<dbReference type="AlphaFoldDB" id="X0X5R9"/>
<organism evidence="1">
    <name type="scientific">marine sediment metagenome</name>
    <dbReference type="NCBI Taxonomy" id="412755"/>
    <lineage>
        <taxon>unclassified sequences</taxon>
        <taxon>metagenomes</taxon>
        <taxon>ecological metagenomes</taxon>
    </lineage>
</organism>
<gene>
    <name evidence="1" type="ORF">S01H1_67427</name>
</gene>
<accession>X0X5R9</accession>
<sequence length="68" mass="7827">MTKQDEIREGMYQIINNYTRGLVPPTRRRKLRDALLKYEDSKGVVIRIPNGADLTGCELARLLPLVKE</sequence>
<dbReference type="EMBL" id="BARS01044657">
    <property type="protein sequence ID" value="GAG38549.1"/>
    <property type="molecule type" value="Genomic_DNA"/>
</dbReference>
<evidence type="ECO:0000313" key="1">
    <source>
        <dbReference type="EMBL" id="GAG38549.1"/>
    </source>
</evidence>
<comment type="caution">
    <text evidence="1">The sequence shown here is derived from an EMBL/GenBank/DDBJ whole genome shotgun (WGS) entry which is preliminary data.</text>
</comment>
<protein>
    <submittedName>
        <fullName evidence="1">Uncharacterized protein</fullName>
    </submittedName>
</protein>
<reference evidence="1" key="1">
    <citation type="journal article" date="2014" name="Front. Microbiol.">
        <title>High frequency of phylogenetically diverse reductive dehalogenase-homologous genes in deep subseafloor sedimentary metagenomes.</title>
        <authorList>
            <person name="Kawai M."/>
            <person name="Futagami T."/>
            <person name="Toyoda A."/>
            <person name="Takaki Y."/>
            <person name="Nishi S."/>
            <person name="Hori S."/>
            <person name="Arai W."/>
            <person name="Tsubouchi T."/>
            <person name="Morono Y."/>
            <person name="Uchiyama I."/>
            <person name="Ito T."/>
            <person name="Fujiyama A."/>
            <person name="Inagaki F."/>
            <person name="Takami H."/>
        </authorList>
    </citation>
    <scope>NUCLEOTIDE SEQUENCE</scope>
    <source>
        <strain evidence="1">Expedition CK06-06</strain>
    </source>
</reference>
<proteinExistence type="predicted"/>
<name>X0X5R9_9ZZZZ</name>